<reference evidence="2 3" key="1">
    <citation type="submission" date="2018-07" db="EMBL/GenBank/DDBJ databases">
        <title>Genome guided investigation of antibiotics producing actinomycetales strain isolated from a Macau mangrove ecosystem.</title>
        <authorList>
            <person name="Hu D."/>
        </authorList>
    </citation>
    <scope>NUCLEOTIDE SEQUENCE [LARGE SCALE GENOMIC DNA]</scope>
    <source>
        <strain evidence="2 3">2297</strain>
    </source>
</reference>
<dbReference type="Pfam" id="PF13560">
    <property type="entry name" value="HTH_31"/>
    <property type="match status" value="1"/>
</dbReference>
<dbReference type="Gene3D" id="1.25.40.10">
    <property type="entry name" value="Tetratricopeptide repeat domain"/>
    <property type="match status" value="1"/>
</dbReference>
<evidence type="ECO:0000313" key="2">
    <source>
        <dbReference type="EMBL" id="RDD85963.1"/>
    </source>
</evidence>
<name>A0A369V0B9_9ACTN</name>
<evidence type="ECO:0000259" key="1">
    <source>
        <dbReference type="PROSITE" id="PS50943"/>
    </source>
</evidence>
<dbReference type="GO" id="GO:0003677">
    <property type="term" value="F:DNA binding"/>
    <property type="evidence" value="ECO:0007669"/>
    <property type="project" value="InterPro"/>
</dbReference>
<proteinExistence type="predicted"/>
<gene>
    <name evidence="2" type="ORF">DVZ84_26890</name>
</gene>
<dbReference type="InterPro" id="IPR011990">
    <property type="entry name" value="TPR-like_helical_dom_sf"/>
</dbReference>
<dbReference type="SUPFAM" id="SSF48452">
    <property type="entry name" value="TPR-like"/>
    <property type="match status" value="1"/>
</dbReference>
<organism evidence="2 3">
    <name type="scientific">Streptomyces parvulus</name>
    <dbReference type="NCBI Taxonomy" id="146923"/>
    <lineage>
        <taxon>Bacteria</taxon>
        <taxon>Bacillati</taxon>
        <taxon>Actinomycetota</taxon>
        <taxon>Actinomycetes</taxon>
        <taxon>Kitasatosporales</taxon>
        <taxon>Streptomycetaceae</taxon>
        <taxon>Streptomyces</taxon>
    </lineage>
</organism>
<feature type="domain" description="HTH cro/C1-type" evidence="1">
    <location>
        <begin position="29"/>
        <end position="83"/>
    </location>
</feature>
<dbReference type="Proteomes" id="UP000253742">
    <property type="component" value="Unassembled WGS sequence"/>
</dbReference>
<dbReference type="OrthoDB" id="3428567at2"/>
<dbReference type="SMART" id="SM00530">
    <property type="entry name" value="HTH_XRE"/>
    <property type="match status" value="1"/>
</dbReference>
<comment type="caution">
    <text evidence="2">The sequence shown here is derived from an EMBL/GenBank/DDBJ whole genome shotgun (WGS) entry which is preliminary data.</text>
</comment>
<sequence length="377" mass="41768">MLLTCVDRLLTETVISTGVDVSDFSEAAKAEIKARGLSLRAVAKAAHYDVSFISRVLSGKQKPSIDLAKTLDRLWGTQLVDKLREPARIEQPSPNDYVRNAVAHFLEHDNRHGGDHVASAAKQVWKAEQKKLSSYEDKKRLSDVAEIAEVAGWLLFDANRQEEARQAFIESRHLAQLAGDKPMQWFALDMLAMQDVQSGNPGEALRISEELMTNPRVPGRVALLGRVRHARALALTGDRTRALDAVERAQGALQDSISNRDPQWAWWVDEMEVIGHRGEALISLGDYKGALPHLQRANELVKPNGRGALYYSVAELTALAQVGAWRESETTLSRIGVILESVASSRSRARLKGALRVIERDAPDWLKEHAREAVSLG</sequence>
<dbReference type="CDD" id="cd00093">
    <property type="entry name" value="HTH_XRE"/>
    <property type="match status" value="1"/>
</dbReference>
<dbReference type="InterPro" id="IPR001387">
    <property type="entry name" value="Cro/C1-type_HTH"/>
</dbReference>
<accession>A0A369V0B9</accession>
<dbReference type="PROSITE" id="PS50943">
    <property type="entry name" value="HTH_CROC1"/>
    <property type="match status" value="1"/>
</dbReference>
<dbReference type="AlphaFoldDB" id="A0A369V0B9"/>
<protein>
    <submittedName>
        <fullName evidence="2">XRE family transcriptional regulator</fullName>
    </submittedName>
</protein>
<dbReference type="Gene3D" id="1.10.260.40">
    <property type="entry name" value="lambda repressor-like DNA-binding domains"/>
    <property type="match status" value="1"/>
</dbReference>
<evidence type="ECO:0000313" key="3">
    <source>
        <dbReference type="Proteomes" id="UP000253742"/>
    </source>
</evidence>
<dbReference type="EMBL" id="QQBH01000021">
    <property type="protein sequence ID" value="RDD85963.1"/>
    <property type="molecule type" value="Genomic_DNA"/>
</dbReference>
<dbReference type="SUPFAM" id="SSF47413">
    <property type="entry name" value="lambda repressor-like DNA-binding domains"/>
    <property type="match status" value="1"/>
</dbReference>
<dbReference type="InterPro" id="IPR010982">
    <property type="entry name" value="Lambda_DNA-bd_dom_sf"/>
</dbReference>